<gene>
    <name evidence="8" type="primary">livM</name>
    <name evidence="8" type="ordered locus">APE_0924.1</name>
</gene>
<dbReference type="GeneID" id="1445005"/>
<feature type="transmembrane region" description="Helical" evidence="7">
    <location>
        <begin position="127"/>
        <end position="151"/>
    </location>
</feature>
<dbReference type="EMBL" id="BA000002">
    <property type="protein sequence ID" value="BAA79908.2"/>
    <property type="molecule type" value="Genomic_DNA"/>
</dbReference>
<evidence type="ECO:0000256" key="2">
    <source>
        <dbReference type="ARBA" id="ARBA00022475"/>
    </source>
</evidence>
<evidence type="ECO:0000313" key="9">
    <source>
        <dbReference type="Proteomes" id="UP000002518"/>
    </source>
</evidence>
<feature type="transmembrane region" description="Helical" evidence="7">
    <location>
        <begin position="225"/>
        <end position="242"/>
    </location>
</feature>
<dbReference type="Pfam" id="PF02653">
    <property type="entry name" value="BPD_transp_2"/>
    <property type="match status" value="1"/>
</dbReference>
<dbReference type="PIR" id="D72688">
    <property type="entry name" value="D72688"/>
</dbReference>
<dbReference type="KEGG" id="ape:APE_0924.1"/>
<dbReference type="GO" id="GO:0005886">
    <property type="term" value="C:plasma membrane"/>
    <property type="evidence" value="ECO:0007669"/>
    <property type="project" value="UniProtKB-SubCell"/>
</dbReference>
<dbReference type="InterPro" id="IPR001851">
    <property type="entry name" value="ABC_transp_permease"/>
</dbReference>
<dbReference type="GO" id="GO:0015658">
    <property type="term" value="F:branched-chain amino acid transmembrane transporter activity"/>
    <property type="evidence" value="ECO:0007669"/>
    <property type="project" value="InterPro"/>
</dbReference>
<proteinExistence type="predicted"/>
<evidence type="ECO:0000256" key="7">
    <source>
        <dbReference type="SAM" id="Phobius"/>
    </source>
</evidence>
<organism evidence="8 9">
    <name type="scientific">Aeropyrum pernix (strain ATCC 700893 / DSM 11879 / JCM 9820 / NBRC 100138 / K1)</name>
    <dbReference type="NCBI Taxonomy" id="272557"/>
    <lineage>
        <taxon>Archaea</taxon>
        <taxon>Thermoproteota</taxon>
        <taxon>Thermoprotei</taxon>
        <taxon>Desulfurococcales</taxon>
        <taxon>Desulfurococcaceae</taxon>
        <taxon>Aeropyrum</taxon>
    </lineage>
</organism>
<keyword evidence="3 7" id="KW-0812">Transmembrane</keyword>
<evidence type="ECO:0000256" key="5">
    <source>
        <dbReference type="ARBA" id="ARBA00023136"/>
    </source>
</evidence>
<keyword evidence="5 7" id="KW-0472">Membrane</keyword>
<name>Q9YDI9_AERPE</name>
<dbReference type="Proteomes" id="UP000002518">
    <property type="component" value="Chromosome"/>
</dbReference>
<comment type="subcellular location">
    <subcellularLocation>
        <location evidence="1">Cell membrane</location>
        <topology evidence="1">Multi-pass membrane protein</topology>
    </subcellularLocation>
</comment>
<dbReference type="RefSeq" id="WP_010866070.1">
    <property type="nucleotide sequence ID" value="NC_000854.2"/>
</dbReference>
<feature type="transmembrane region" description="Helical" evidence="7">
    <location>
        <begin position="6"/>
        <end position="23"/>
    </location>
</feature>
<feature type="compositionally biased region" description="Basic and acidic residues" evidence="6">
    <location>
        <begin position="352"/>
        <end position="362"/>
    </location>
</feature>
<protein>
    <submittedName>
        <fullName evidence="8">Branched-chain amino acid ABC transporter, permease protein</fullName>
    </submittedName>
</protein>
<evidence type="ECO:0000256" key="1">
    <source>
        <dbReference type="ARBA" id="ARBA00004651"/>
    </source>
</evidence>
<feature type="transmembrane region" description="Helical" evidence="7">
    <location>
        <begin position="44"/>
        <end position="66"/>
    </location>
</feature>
<dbReference type="eggNOG" id="arCOG01273">
    <property type="taxonomic scope" value="Archaea"/>
</dbReference>
<feature type="region of interest" description="Disordered" evidence="6">
    <location>
        <begin position="347"/>
        <end position="387"/>
    </location>
</feature>
<dbReference type="STRING" id="272557.APE_0924.1"/>
<feature type="transmembrane region" description="Helical" evidence="7">
    <location>
        <begin position="248"/>
        <end position="269"/>
    </location>
</feature>
<keyword evidence="4 7" id="KW-1133">Transmembrane helix</keyword>
<dbReference type="CDD" id="cd06581">
    <property type="entry name" value="TM_PBP1_LivM_like"/>
    <property type="match status" value="1"/>
</dbReference>
<evidence type="ECO:0000256" key="3">
    <source>
        <dbReference type="ARBA" id="ARBA00022692"/>
    </source>
</evidence>
<sequence length="387" mass="40983">MPSVDITFLVEFIVAYVAVYYVLTSSLNLKAGVTGIPDFGQAMFFAVGGIVVGNLAARIAAALAGMDPSLVIAENTTTLEVLNSEFFPNRPLESIAILVVAIASALALGGLLGLLASYPALRLRGDYLAIMLLVTAEALRIYTTYSVWLMGSTPTVGLTLPSLLAWTGDPGLASILLTLAIAVAVYIYMERLYNSPAGRLMRAVRDDEDASKALGKDVAKVRRNAMVVGSALAALAGVLYSINPLLAGSSVAAVSIFDRMLWTFWPWALMILGGMSSNRGVAIASVVTGAAILGPIRLYKAELARLLRVDALGFDTDKFAAGLEFILIGPLILAILFLRPQGIIPEPPSRTLPEKDIEEIKARTAGQTGSETPQGEEEPPASDTEAR</sequence>
<dbReference type="EnsemblBacteria" id="BAA79908">
    <property type="protein sequence ID" value="BAA79908"/>
    <property type="gene ID" value="APE_0924.1"/>
</dbReference>
<feature type="transmembrane region" description="Helical" evidence="7">
    <location>
        <begin position="171"/>
        <end position="189"/>
    </location>
</feature>
<evidence type="ECO:0000313" key="8">
    <source>
        <dbReference type="EMBL" id="BAA79908.2"/>
    </source>
</evidence>
<dbReference type="InterPro" id="IPR043428">
    <property type="entry name" value="LivM-like"/>
</dbReference>
<dbReference type="AlphaFoldDB" id="Q9YDI9"/>
<evidence type="ECO:0000256" key="6">
    <source>
        <dbReference type="SAM" id="MobiDB-lite"/>
    </source>
</evidence>
<keyword evidence="2" id="KW-1003">Cell membrane</keyword>
<accession>Q9YDI9</accession>
<feature type="transmembrane region" description="Helical" evidence="7">
    <location>
        <begin position="95"/>
        <end position="115"/>
    </location>
</feature>
<reference evidence="8 9" key="1">
    <citation type="journal article" date="1999" name="DNA Res.">
        <title>Complete genome sequence of an aerobic hyper-thermophilic crenarchaeon, Aeropyrum pernix K1.</title>
        <authorList>
            <person name="Kawarabayasi Y."/>
            <person name="Hino Y."/>
            <person name="Horikawa H."/>
            <person name="Yamazaki S."/>
            <person name="Haikawa Y."/>
            <person name="Jin-no K."/>
            <person name="Takahashi M."/>
            <person name="Sekine M."/>
            <person name="Baba S."/>
            <person name="Ankai A."/>
            <person name="Kosugi H."/>
            <person name="Hosoyama A."/>
            <person name="Fukui S."/>
            <person name="Nagai Y."/>
            <person name="Nishijima K."/>
            <person name="Nakazawa H."/>
            <person name="Takamiya M."/>
            <person name="Masuda S."/>
            <person name="Funahashi T."/>
            <person name="Tanaka T."/>
            <person name="Kudoh Y."/>
            <person name="Yamazaki J."/>
            <person name="Kushida N."/>
            <person name="Oguchi A."/>
            <person name="Aoki K."/>
            <person name="Kubota K."/>
            <person name="Nakamura Y."/>
            <person name="Nomura N."/>
            <person name="Sako Y."/>
            <person name="Kikuchi H."/>
        </authorList>
    </citation>
    <scope>NUCLEOTIDE SEQUENCE [LARGE SCALE GENOMIC DNA]</scope>
    <source>
        <strain evidence="9">ATCC 700893 / DSM 11879 / JCM 9820 / NBRC 100138 / K1</strain>
    </source>
</reference>
<keyword evidence="9" id="KW-1185">Reference proteome</keyword>
<dbReference type="PANTHER" id="PTHR30482:SF1">
    <property type="entry name" value="BRANCHED-CHAIN AMINO ACID TRANSPORT PERMEASE PROTEIN LIVM-RELATED"/>
    <property type="match status" value="1"/>
</dbReference>
<feature type="transmembrane region" description="Helical" evidence="7">
    <location>
        <begin position="319"/>
        <end position="338"/>
    </location>
</feature>
<dbReference type="PANTHER" id="PTHR30482">
    <property type="entry name" value="HIGH-AFFINITY BRANCHED-CHAIN AMINO ACID TRANSPORT SYSTEM PERMEASE"/>
    <property type="match status" value="1"/>
</dbReference>
<feature type="transmembrane region" description="Helical" evidence="7">
    <location>
        <begin position="281"/>
        <end position="299"/>
    </location>
</feature>
<evidence type="ECO:0000256" key="4">
    <source>
        <dbReference type="ARBA" id="ARBA00022989"/>
    </source>
</evidence>